<sequence>MSQYIRNRSVGSPTEVVAEKGVCNVNFITEERLRSILAETLHSTIKSLVTSELKSINDQVSELHESFTFFNAKYEGMKATLMEKMAVIDALQSDNIKLNSAVSSLSYRLNMLEQNMRESNIEINGVPKLKLENLFTTVEQLTKTINAPIIREDVLKVTRVAKLNKDSKKPRAIVV</sequence>
<dbReference type="EMBL" id="OU963896">
    <property type="protein sequence ID" value="CAH0404814.1"/>
    <property type="molecule type" value="Genomic_DNA"/>
</dbReference>
<protein>
    <submittedName>
        <fullName evidence="1">Uncharacterized protein</fullName>
    </submittedName>
</protein>
<dbReference type="Proteomes" id="UP001153292">
    <property type="component" value="Chromosome 3"/>
</dbReference>
<evidence type="ECO:0000313" key="1">
    <source>
        <dbReference type="EMBL" id="CAH0404814.1"/>
    </source>
</evidence>
<organism evidence="1 2">
    <name type="scientific">Chilo suppressalis</name>
    <name type="common">Asiatic rice borer moth</name>
    <dbReference type="NCBI Taxonomy" id="168631"/>
    <lineage>
        <taxon>Eukaryota</taxon>
        <taxon>Metazoa</taxon>
        <taxon>Ecdysozoa</taxon>
        <taxon>Arthropoda</taxon>
        <taxon>Hexapoda</taxon>
        <taxon>Insecta</taxon>
        <taxon>Pterygota</taxon>
        <taxon>Neoptera</taxon>
        <taxon>Endopterygota</taxon>
        <taxon>Lepidoptera</taxon>
        <taxon>Glossata</taxon>
        <taxon>Ditrysia</taxon>
        <taxon>Pyraloidea</taxon>
        <taxon>Crambidae</taxon>
        <taxon>Crambinae</taxon>
        <taxon>Chilo</taxon>
    </lineage>
</organism>
<evidence type="ECO:0000313" key="2">
    <source>
        <dbReference type="Proteomes" id="UP001153292"/>
    </source>
</evidence>
<name>A0ABN8BAQ8_CHISP</name>
<accession>A0ABN8BAQ8</accession>
<proteinExistence type="predicted"/>
<keyword evidence="2" id="KW-1185">Reference proteome</keyword>
<gene>
    <name evidence="1" type="ORF">CHILSU_LOCUS8162</name>
</gene>
<reference evidence="1" key="1">
    <citation type="submission" date="2021-12" db="EMBL/GenBank/DDBJ databases">
        <authorList>
            <person name="King R."/>
        </authorList>
    </citation>
    <scope>NUCLEOTIDE SEQUENCE</scope>
</reference>